<evidence type="ECO:0000313" key="11">
    <source>
        <dbReference type="Proteomes" id="UP001318301"/>
    </source>
</evidence>
<proteinExistence type="inferred from homology"/>
<sequence>MNKKYASPKLLLKLMKISFQQIFLSIMCCTFAYANNALSQVELNEPVTLQAENTQIKKVLSLIERQVDYRFIYSSSTINVNQKVSLNVTNKKLESVLNDLFKTISVEYSIRDKRILLRNSNQNVNISTEHSINAIDKPVKGTIKDENGEALPGVTIQIQGTRQGTQTDVNGNFAFSSLNEKDILLISFVGYVSQKIEVGNKSIIEISLVSDNKSLDEVIVVGYGTQKKSDLTGAVGTIKTDAIQERRSASLNQAIAGRVTGVNVSVNSGRPGGRSNIRIRGNTSVSVANNPLYVIDGVILNASELANGSTPIDYLNANDISSIEILKDASATAIYGARGANGVILVSTKRGSQEGGKISYDTDFSVSVLPKKIPLLNSTEFLMVEDQAYVNAKKYDPVGFAGGKYVNPATKRTNPLLFDSSGKPLYNTDWQDESLRKAMTQNHQLAFTGGNSKENYGLYLGYRNEDGIMNASWLNRYSSRFVMDSQLKPWLKLGGTLSYNYQSESQVDPLGGGGIIAMRQVLEALPIIPVKYPDGRWGSNEDYPGMEGGGSPIQVSEERLYYLKTQSLLGNVYSNINLAPGLELRSTVGVNIINQETDYYGGRSLNYISRNQGGDAYLTSDRHNSWQIENYLTYNKKISSDHSIVAMIGQAIQHVDRFNFTARAQRFQDDYFQFNNLGTGAVTPASSSSLTAYGLDSYFGRLNYNVKDKYLVTFTGRVDGSSKFGAANRYAVFPSAAVAWKIMEEDFMKDVPFISNLKLRTSYGFTGNSEITAYQSLAGLGNYAVIFNNSRQVGIGINRLANPDLRWEKTEQIDAGLEVGLLNNKINFEVDIYRKLTTDMLLSAPVPSSSGFTTVSQNVGSMENRGIEFAINTVNISNNNFTWNTTFNISLNQNKVLALTGGADIFVGQTVIREGAPVGSFFGFVHQGTWSTAEESIAAKYLKKPGDIKYQDTNNDGKINDNDRVIIGKGIPDGFGSFINTFKYKNVELMIDMQYMYGNNVLFRSKHSAEDRTGIANSFKTVLNGWTPENQSATLAELRPVSAGYNTNNDTDKIQDGSFIRGRNAVISYKFPSEVTKKLKLSRLRAFVSVQNFFLSTKFPGYDPEVSTSGSAFDQGLDLYAYPKARTFMVGLNIGL</sequence>
<evidence type="ECO:0000256" key="4">
    <source>
        <dbReference type="ARBA" id="ARBA00022692"/>
    </source>
</evidence>
<evidence type="ECO:0000256" key="5">
    <source>
        <dbReference type="ARBA" id="ARBA00023136"/>
    </source>
</evidence>
<dbReference type="Gene3D" id="3.55.50.30">
    <property type="match status" value="1"/>
</dbReference>
<dbReference type="SUPFAM" id="SSF56935">
    <property type="entry name" value="Porins"/>
    <property type="match status" value="1"/>
</dbReference>
<evidence type="ECO:0000256" key="8">
    <source>
        <dbReference type="SAM" id="SignalP"/>
    </source>
</evidence>
<feature type="domain" description="Secretin/TonB short N-terminal" evidence="9">
    <location>
        <begin position="69"/>
        <end position="120"/>
    </location>
</feature>
<keyword evidence="4 7" id="KW-0812">Transmembrane</keyword>
<dbReference type="Pfam" id="PF07660">
    <property type="entry name" value="STN"/>
    <property type="match status" value="1"/>
</dbReference>
<name>A0ABX0F527_9BACT</name>
<evidence type="ECO:0000313" key="10">
    <source>
        <dbReference type="EMBL" id="NGZ44955.1"/>
    </source>
</evidence>
<dbReference type="InterPro" id="IPR023996">
    <property type="entry name" value="TonB-dep_OMP_SusC/RagA"/>
</dbReference>
<comment type="subcellular location">
    <subcellularLocation>
        <location evidence="1 7">Cell outer membrane</location>
        <topology evidence="1 7">Multi-pass membrane protein</topology>
    </subcellularLocation>
</comment>
<dbReference type="SUPFAM" id="SSF49464">
    <property type="entry name" value="Carboxypeptidase regulatory domain-like"/>
    <property type="match status" value="1"/>
</dbReference>
<dbReference type="Gene3D" id="2.40.170.20">
    <property type="entry name" value="TonB-dependent receptor, beta-barrel domain"/>
    <property type="match status" value="1"/>
</dbReference>
<dbReference type="InterPro" id="IPR012910">
    <property type="entry name" value="Plug_dom"/>
</dbReference>
<evidence type="ECO:0000256" key="6">
    <source>
        <dbReference type="ARBA" id="ARBA00023237"/>
    </source>
</evidence>
<dbReference type="EMBL" id="SEWW01000007">
    <property type="protein sequence ID" value="NGZ44955.1"/>
    <property type="molecule type" value="Genomic_DNA"/>
</dbReference>
<evidence type="ECO:0000256" key="7">
    <source>
        <dbReference type="PROSITE-ProRule" id="PRU01360"/>
    </source>
</evidence>
<dbReference type="NCBIfam" id="TIGR04056">
    <property type="entry name" value="OMP_RagA_SusC"/>
    <property type="match status" value="1"/>
</dbReference>
<dbReference type="SMART" id="SM00965">
    <property type="entry name" value="STN"/>
    <property type="match status" value="1"/>
</dbReference>
<dbReference type="InterPro" id="IPR011662">
    <property type="entry name" value="Secretin/TonB_short_N"/>
</dbReference>
<organism evidence="10 11">
    <name type="scientific">Aquirufa beregesia</name>
    <dbReference type="NCBI Taxonomy" id="2516556"/>
    <lineage>
        <taxon>Bacteria</taxon>
        <taxon>Pseudomonadati</taxon>
        <taxon>Bacteroidota</taxon>
        <taxon>Cytophagia</taxon>
        <taxon>Cytophagales</taxon>
        <taxon>Flectobacillaceae</taxon>
        <taxon>Aquirufa</taxon>
    </lineage>
</organism>
<keyword evidence="5 7" id="KW-0472">Membrane</keyword>
<feature type="signal peptide" evidence="8">
    <location>
        <begin position="1"/>
        <end position="34"/>
    </location>
</feature>
<reference evidence="10 11" key="1">
    <citation type="submission" date="2019-02" db="EMBL/GenBank/DDBJ databases">
        <title>Genome of a new Bacteroidetes strain.</title>
        <authorList>
            <person name="Pitt A."/>
        </authorList>
    </citation>
    <scope>NUCLEOTIDE SEQUENCE [LARGE SCALE GENOMIC DNA]</scope>
    <source>
        <strain evidence="10 11">50C-KIRBA</strain>
    </source>
</reference>
<dbReference type="Gene3D" id="2.170.130.10">
    <property type="entry name" value="TonB-dependent receptor, plug domain"/>
    <property type="match status" value="1"/>
</dbReference>
<dbReference type="InterPro" id="IPR037066">
    <property type="entry name" value="Plug_dom_sf"/>
</dbReference>
<dbReference type="InterPro" id="IPR023997">
    <property type="entry name" value="TonB-dep_OMP_SusC/RagA_CS"/>
</dbReference>
<evidence type="ECO:0000259" key="9">
    <source>
        <dbReference type="SMART" id="SM00965"/>
    </source>
</evidence>
<dbReference type="Gene3D" id="2.60.40.1120">
    <property type="entry name" value="Carboxypeptidase-like, regulatory domain"/>
    <property type="match status" value="1"/>
</dbReference>
<keyword evidence="11" id="KW-1185">Reference proteome</keyword>
<keyword evidence="2 7" id="KW-0813">Transport</keyword>
<keyword evidence="8" id="KW-0732">Signal</keyword>
<dbReference type="InterPro" id="IPR036942">
    <property type="entry name" value="Beta-barrel_TonB_sf"/>
</dbReference>
<dbReference type="InterPro" id="IPR008969">
    <property type="entry name" value="CarboxyPept-like_regulatory"/>
</dbReference>
<dbReference type="RefSeq" id="WP_166232058.1">
    <property type="nucleotide sequence ID" value="NZ_CBCSIJ010000010.1"/>
</dbReference>
<gene>
    <name evidence="10" type="ORF">EWU23_10755</name>
</gene>
<dbReference type="Proteomes" id="UP001318301">
    <property type="component" value="Unassembled WGS sequence"/>
</dbReference>
<evidence type="ECO:0000256" key="2">
    <source>
        <dbReference type="ARBA" id="ARBA00022448"/>
    </source>
</evidence>
<keyword evidence="3 7" id="KW-1134">Transmembrane beta strand</keyword>
<evidence type="ECO:0000256" key="1">
    <source>
        <dbReference type="ARBA" id="ARBA00004571"/>
    </source>
</evidence>
<evidence type="ECO:0000256" key="3">
    <source>
        <dbReference type="ARBA" id="ARBA00022452"/>
    </source>
</evidence>
<feature type="chain" id="PRO_5047150337" evidence="8">
    <location>
        <begin position="35"/>
        <end position="1136"/>
    </location>
</feature>
<dbReference type="PROSITE" id="PS52016">
    <property type="entry name" value="TONB_DEPENDENT_REC_3"/>
    <property type="match status" value="1"/>
</dbReference>
<accession>A0ABX0F527</accession>
<keyword evidence="6 7" id="KW-0998">Cell outer membrane</keyword>
<comment type="caution">
    <text evidence="10">The sequence shown here is derived from an EMBL/GenBank/DDBJ whole genome shotgun (WGS) entry which is preliminary data.</text>
</comment>
<dbReference type="NCBIfam" id="TIGR04057">
    <property type="entry name" value="SusC_RagA_signa"/>
    <property type="match status" value="1"/>
</dbReference>
<dbReference type="Pfam" id="PF07715">
    <property type="entry name" value="Plug"/>
    <property type="match status" value="1"/>
</dbReference>
<comment type="similarity">
    <text evidence="7">Belongs to the TonB-dependent receptor family.</text>
</comment>
<dbReference type="Pfam" id="PF13715">
    <property type="entry name" value="CarbopepD_reg_2"/>
    <property type="match status" value="1"/>
</dbReference>
<dbReference type="InterPro" id="IPR039426">
    <property type="entry name" value="TonB-dep_rcpt-like"/>
</dbReference>
<protein>
    <submittedName>
        <fullName evidence="10">SusC/RagA family TonB-linked outer membrane protein</fullName>
    </submittedName>
</protein>